<dbReference type="PANTHER" id="PTHR47926">
    <property type="entry name" value="PENTATRICOPEPTIDE REPEAT-CONTAINING PROTEIN"/>
    <property type="match status" value="1"/>
</dbReference>
<evidence type="ECO:0000256" key="2">
    <source>
        <dbReference type="PROSITE-ProRule" id="PRU00708"/>
    </source>
</evidence>
<reference evidence="3 4" key="1">
    <citation type="journal article" date="2019" name="G3 (Bethesda)">
        <title>Sequencing of a Wild Apple (Malus baccata) Genome Unravels the Differences Between Cultivated and Wild Apple Species Regarding Disease Resistance and Cold Tolerance.</title>
        <authorList>
            <person name="Chen X."/>
        </authorList>
    </citation>
    <scope>NUCLEOTIDE SEQUENCE [LARGE SCALE GENOMIC DNA]</scope>
    <source>
        <strain evidence="4">cv. Shandingzi</strain>
        <tissue evidence="3">Leaves</tissue>
    </source>
</reference>
<accession>A0A540M502</accession>
<dbReference type="NCBIfam" id="TIGR00756">
    <property type="entry name" value="PPR"/>
    <property type="match status" value="1"/>
</dbReference>
<evidence type="ECO:0000313" key="4">
    <source>
        <dbReference type="Proteomes" id="UP000315295"/>
    </source>
</evidence>
<evidence type="ECO:0000256" key="1">
    <source>
        <dbReference type="ARBA" id="ARBA00022737"/>
    </source>
</evidence>
<evidence type="ECO:0000313" key="3">
    <source>
        <dbReference type="EMBL" id="TQD93811.1"/>
    </source>
</evidence>
<dbReference type="GO" id="GO:0009451">
    <property type="term" value="P:RNA modification"/>
    <property type="evidence" value="ECO:0007669"/>
    <property type="project" value="InterPro"/>
</dbReference>
<sequence length="115" mass="12744">MRDKDVFIWSSMIAGYGVNGQGGEALKVFDRMVKHSAVKPDDVAFILSLSACSNSGLVSRSLIFLAGQESWKRPWKLLSASQILLRPMFGEPCLVLAVSITTQSLERLQRRILFG</sequence>
<dbReference type="Pfam" id="PF13041">
    <property type="entry name" value="PPR_2"/>
    <property type="match status" value="1"/>
</dbReference>
<dbReference type="STRING" id="106549.A0A540M502"/>
<dbReference type="InterPro" id="IPR046960">
    <property type="entry name" value="PPR_At4g14850-like_plant"/>
</dbReference>
<gene>
    <name evidence="3" type="ORF">C1H46_020583</name>
</gene>
<dbReference type="Gene3D" id="1.25.40.10">
    <property type="entry name" value="Tetratricopeptide repeat domain"/>
    <property type="match status" value="1"/>
</dbReference>
<keyword evidence="4" id="KW-1185">Reference proteome</keyword>
<evidence type="ECO:0008006" key="5">
    <source>
        <dbReference type="Google" id="ProtNLM"/>
    </source>
</evidence>
<proteinExistence type="predicted"/>
<dbReference type="AlphaFoldDB" id="A0A540M502"/>
<protein>
    <recommendedName>
        <fullName evidence="5">Pentatricopeptide repeat-containing protein</fullName>
    </recommendedName>
</protein>
<dbReference type="InterPro" id="IPR002885">
    <property type="entry name" value="PPR_rpt"/>
</dbReference>
<dbReference type="Proteomes" id="UP000315295">
    <property type="component" value="Unassembled WGS sequence"/>
</dbReference>
<keyword evidence="1" id="KW-0677">Repeat</keyword>
<comment type="caution">
    <text evidence="3">The sequence shown here is derived from an EMBL/GenBank/DDBJ whole genome shotgun (WGS) entry which is preliminary data.</text>
</comment>
<organism evidence="3 4">
    <name type="scientific">Malus baccata</name>
    <name type="common">Siberian crab apple</name>
    <name type="synonym">Pyrus baccata</name>
    <dbReference type="NCBI Taxonomy" id="106549"/>
    <lineage>
        <taxon>Eukaryota</taxon>
        <taxon>Viridiplantae</taxon>
        <taxon>Streptophyta</taxon>
        <taxon>Embryophyta</taxon>
        <taxon>Tracheophyta</taxon>
        <taxon>Spermatophyta</taxon>
        <taxon>Magnoliopsida</taxon>
        <taxon>eudicotyledons</taxon>
        <taxon>Gunneridae</taxon>
        <taxon>Pentapetalae</taxon>
        <taxon>rosids</taxon>
        <taxon>fabids</taxon>
        <taxon>Rosales</taxon>
        <taxon>Rosaceae</taxon>
        <taxon>Amygdaloideae</taxon>
        <taxon>Maleae</taxon>
        <taxon>Malus</taxon>
    </lineage>
</organism>
<dbReference type="PANTHER" id="PTHR47926:SF431">
    <property type="entry name" value="PENTATRICOPEPTIDE REPEAT-CONTAINING PROTEIN-RELATED"/>
    <property type="match status" value="1"/>
</dbReference>
<dbReference type="InterPro" id="IPR011990">
    <property type="entry name" value="TPR-like_helical_dom_sf"/>
</dbReference>
<name>A0A540M502_MALBA</name>
<dbReference type="PROSITE" id="PS51375">
    <property type="entry name" value="PPR"/>
    <property type="match status" value="1"/>
</dbReference>
<dbReference type="EMBL" id="VIEB01000357">
    <property type="protein sequence ID" value="TQD93811.1"/>
    <property type="molecule type" value="Genomic_DNA"/>
</dbReference>
<dbReference type="GO" id="GO:0003723">
    <property type="term" value="F:RNA binding"/>
    <property type="evidence" value="ECO:0007669"/>
    <property type="project" value="InterPro"/>
</dbReference>
<feature type="repeat" description="PPR" evidence="2">
    <location>
        <begin position="5"/>
        <end position="39"/>
    </location>
</feature>